<evidence type="ECO:0000313" key="3">
    <source>
        <dbReference type="EMBL" id="GGD70373.1"/>
    </source>
</evidence>
<dbReference type="Pfam" id="PF11795">
    <property type="entry name" value="DUF3322"/>
    <property type="match status" value="1"/>
</dbReference>
<reference evidence="3" key="1">
    <citation type="journal article" date="2014" name="Int. J. Syst. Evol. Microbiol.">
        <title>Complete genome sequence of Corynebacterium casei LMG S-19264T (=DSM 44701T), isolated from a smear-ripened cheese.</title>
        <authorList>
            <consortium name="US DOE Joint Genome Institute (JGI-PGF)"/>
            <person name="Walter F."/>
            <person name="Albersmeier A."/>
            <person name="Kalinowski J."/>
            <person name="Ruckert C."/>
        </authorList>
    </citation>
    <scope>NUCLEOTIDE SEQUENCE</scope>
    <source>
        <strain evidence="3">CGMCC 1.15958</strain>
    </source>
</reference>
<sequence>MLSPQEIRLKAEKWWNDGSFLAFWLKNEPFFPKEVPQIGLVKPSETLSNFEKIYSEQEELKRYSKVEKGFGYELTWQKIKSHKIGESEFITKISFETEDDYLKFIQKSEDFEIFQSNSRLIINFFPQLMQWVVQNPIKVIENAEKWEDLLKVGTYFLENPKPNLYIRQLPIKNIHTKFIEENRPIITSLLNFLLPKEAVNDETQDFEKRFGLLESIPLIRLRILDKNLFINGLSDVSLPISQLESLFIQYQIKQVFIAENQMCILTFPEIPKSIIIFGSGKAVSNLSKISWLKSKIIYYWGDLDVEGFQILSELRYFKSDAISLMMNFDCFEKFSVEGLSKGKNSVKSIPPNLSEKEVVLFKYLKNLPIDRCRLEQEKIPQWYVEKCLTELAKI</sequence>
<dbReference type="InterPro" id="IPR024534">
    <property type="entry name" value="JetD_C"/>
</dbReference>
<dbReference type="AlphaFoldDB" id="A0A916Z092"/>
<evidence type="ECO:0008006" key="5">
    <source>
        <dbReference type="Google" id="ProtNLM"/>
    </source>
</evidence>
<accession>A0A916Z092</accession>
<reference evidence="3" key="2">
    <citation type="submission" date="2020-09" db="EMBL/GenBank/DDBJ databases">
        <authorList>
            <person name="Sun Q."/>
            <person name="Zhou Y."/>
        </authorList>
    </citation>
    <scope>NUCLEOTIDE SEQUENCE</scope>
    <source>
        <strain evidence="3">CGMCC 1.15958</strain>
    </source>
</reference>
<dbReference type="InterPro" id="IPR024537">
    <property type="entry name" value="DUF3322"/>
</dbReference>
<evidence type="ECO:0000313" key="4">
    <source>
        <dbReference type="Proteomes" id="UP000609064"/>
    </source>
</evidence>
<gene>
    <name evidence="3" type="ORF">GCM10011514_38060</name>
</gene>
<dbReference type="EMBL" id="BMKK01000008">
    <property type="protein sequence ID" value="GGD70373.1"/>
    <property type="molecule type" value="Genomic_DNA"/>
</dbReference>
<dbReference type="RefSeq" id="WP_188768339.1">
    <property type="nucleotide sequence ID" value="NZ_BMKK01000008.1"/>
</dbReference>
<feature type="domain" description="Wadjet protein JetD C-terminal" evidence="1">
    <location>
        <begin position="211"/>
        <end position="385"/>
    </location>
</feature>
<organism evidence="3 4">
    <name type="scientific">Emticicia aquatilis</name>
    <dbReference type="NCBI Taxonomy" id="1537369"/>
    <lineage>
        <taxon>Bacteria</taxon>
        <taxon>Pseudomonadati</taxon>
        <taxon>Bacteroidota</taxon>
        <taxon>Cytophagia</taxon>
        <taxon>Cytophagales</taxon>
        <taxon>Leadbetterellaceae</taxon>
        <taxon>Emticicia</taxon>
    </lineage>
</organism>
<proteinExistence type="predicted"/>
<feature type="domain" description="DUF3322" evidence="2">
    <location>
        <begin position="4"/>
        <end position="190"/>
    </location>
</feature>
<name>A0A916Z092_9BACT</name>
<dbReference type="Pfam" id="PF09983">
    <property type="entry name" value="JetD_C"/>
    <property type="match status" value="1"/>
</dbReference>
<dbReference type="Proteomes" id="UP000609064">
    <property type="component" value="Unassembled WGS sequence"/>
</dbReference>
<comment type="caution">
    <text evidence="3">The sequence shown here is derived from an EMBL/GenBank/DDBJ whole genome shotgun (WGS) entry which is preliminary data.</text>
</comment>
<evidence type="ECO:0000259" key="1">
    <source>
        <dbReference type="Pfam" id="PF09983"/>
    </source>
</evidence>
<keyword evidence="4" id="KW-1185">Reference proteome</keyword>
<protein>
    <recommendedName>
        <fullName evidence="5">DUF3322 and DUF2220 domain-containing protein</fullName>
    </recommendedName>
</protein>
<evidence type="ECO:0000259" key="2">
    <source>
        <dbReference type="Pfam" id="PF11795"/>
    </source>
</evidence>